<keyword evidence="3 7" id="KW-0812">Transmembrane</keyword>
<keyword evidence="4 7" id="KW-1133">Transmembrane helix</keyword>
<evidence type="ECO:0000256" key="2">
    <source>
        <dbReference type="ARBA" id="ARBA00022448"/>
    </source>
</evidence>
<keyword evidence="2" id="KW-0813">Transport</keyword>
<reference evidence="9 10" key="1">
    <citation type="journal article" date="2016" name="Mol. Biol. Evol.">
        <title>Comparative Genomics of Early-Diverging Mushroom-Forming Fungi Provides Insights into the Origins of Lignocellulose Decay Capabilities.</title>
        <authorList>
            <person name="Nagy L.G."/>
            <person name="Riley R."/>
            <person name="Tritt A."/>
            <person name="Adam C."/>
            <person name="Daum C."/>
            <person name="Floudas D."/>
            <person name="Sun H."/>
            <person name="Yadav J.S."/>
            <person name="Pangilinan J."/>
            <person name="Larsson K.H."/>
            <person name="Matsuura K."/>
            <person name="Barry K."/>
            <person name="Labutti K."/>
            <person name="Kuo R."/>
            <person name="Ohm R.A."/>
            <person name="Bhattacharya S.S."/>
            <person name="Shirouzu T."/>
            <person name="Yoshinaga Y."/>
            <person name="Martin F.M."/>
            <person name="Grigoriev I.V."/>
            <person name="Hibbett D.S."/>
        </authorList>
    </citation>
    <scope>NUCLEOTIDE SEQUENCE [LARGE SCALE GENOMIC DNA]</scope>
    <source>
        <strain evidence="9 10">HHB9708</strain>
    </source>
</reference>
<comment type="subcellular location">
    <subcellularLocation>
        <location evidence="1">Membrane</location>
        <topology evidence="1">Multi-pass membrane protein</topology>
    </subcellularLocation>
</comment>
<accession>A0A164RJP3</accession>
<dbReference type="Pfam" id="PF07690">
    <property type="entry name" value="MFS_1"/>
    <property type="match status" value="1"/>
</dbReference>
<feature type="transmembrane region" description="Helical" evidence="7">
    <location>
        <begin position="439"/>
        <end position="462"/>
    </location>
</feature>
<gene>
    <name evidence="9" type="ORF">SISNIDRAFT_443819</name>
</gene>
<evidence type="ECO:0000256" key="3">
    <source>
        <dbReference type="ARBA" id="ARBA00022692"/>
    </source>
</evidence>
<dbReference type="EMBL" id="KV419420">
    <property type="protein sequence ID" value="KZS90617.1"/>
    <property type="molecule type" value="Genomic_DNA"/>
</dbReference>
<feature type="transmembrane region" description="Helical" evidence="7">
    <location>
        <begin position="183"/>
        <end position="204"/>
    </location>
</feature>
<evidence type="ECO:0000313" key="10">
    <source>
        <dbReference type="Proteomes" id="UP000076722"/>
    </source>
</evidence>
<evidence type="ECO:0000256" key="1">
    <source>
        <dbReference type="ARBA" id="ARBA00004141"/>
    </source>
</evidence>
<keyword evidence="10" id="KW-1185">Reference proteome</keyword>
<dbReference type="GO" id="GO:0022857">
    <property type="term" value="F:transmembrane transporter activity"/>
    <property type="evidence" value="ECO:0007669"/>
    <property type="project" value="InterPro"/>
</dbReference>
<dbReference type="PANTHER" id="PTHR43791">
    <property type="entry name" value="PERMEASE-RELATED"/>
    <property type="match status" value="1"/>
</dbReference>
<feature type="transmembrane region" description="Helical" evidence="7">
    <location>
        <begin position="124"/>
        <end position="142"/>
    </location>
</feature>
<feature type="transmembrane region" description="Helical" evidence="7">
    <location>
        <begin position="352"/>
        <end position="371"/>
    </location>
</feature>
<evidence type="ECO:0000256" key="7">
    <source>
        <dbReference type="SAM" id="Phobius"/>
    </source>
</evidence>
<dbReference type="Gene3D" id="1.20.1250.20">
    <property type="entry name" value="MFS general substrate transporter like domains"/>
    <property type="match status" value="1"/>
</dbReference>
<dbReference type="InterPro" id="IPR036259">
    <property type="entry name" value="MFS_trans_sf"/>
</dbReference>
<evidence type="ECO:0000256" key="4">
    <source>
        <dbReference type="ARBA" id="ARBA00022989"/>
    </source>
</evidence>
<evidence type="ECO:0000313" key="9">
    <source>
        <dbReference type="EMBL" id="KZS90617.1"/>
    </source>
</evidence>
<feature type="domain" description="Major facilitator superfamily (MFS) profile" evidence="8">
    <location>
        <begin position="57"/>
        <end position="470"/>
    </location>
</feature>
<feature type="region of interest" description="Disordered" evidence="6">
    <location>
        <begin position="1"/>
        <end position="39"/>
    </location>
</feature>
<dbReference type="PROSITE" id="PS50850">
    <property type="entry name" value="MFS"/>
    <property type="match status" value="1"/>
</dbReference>
<feature type="transmembrane region" description="Helical" evidence="7">
    <location>
        <begin position="216"/>
        <end position="239"/>
    </location>
</feature>
<feature type="transmembrane region" description="Helical" evidence="7">
    <location>
        <begin position="291"/>
        <end position="312"/>
    </location>
</feature>
<dbReference type="PANTHER" id="PTHR43791:SF18">
    <property type="entry name" value="NICOTINIC ACID TRANSPORTER TNA1, PUTATIVE (AFU_ORTHOLOGUE AFUA_3G03820)-RELATED"/>
    <property type="match status" value="1"/>
</dbReference>
<dbReference type="Proteomes" id="UP000076722">
    <property type="component" value="Unassembled WGS sequence"/>
</dbReference>
<feature type="transmembrane region" description="Helical" evidence="7">
    <location>
        <begin position="409"/>
        <end position="427"/>
    </location>
</feature>
<name>A0A164RJP3_9AGAM</name>
<evidence type="ECO:0000256" key="5">
    <source>
        <dbReference type="ARBA" id="ARBA00023136"/>
    </source>
</evidence>
<organism evidence="9 10">
    <name type="scientific">Sistotremastrum niveocremeum HHB9708</name>
    <dbReference type="NCBI Taxonomy" id="1314777"/>
    <lineage>
        <taxon>Eukaryota</taxon>
        <taxon>Fungi</taxon>
        <taxon>Dikarya</taxon>
        <taxon>Basidiomycota</taxon>
        <taxon>Agaricomycotina</taxon>
        <taxon>Agaricomycetes</taxon>
        <taxon>Sistotremastrales</taxon>
        <taxon>Sistotremastraceae</taxon>
        <taxon>Sertulicium</taxon>
        <taxon>Sertulicium niveocremeum</taxon>
    </lineage>
</organism>
<dbReference type="InterPro" id="IPR011701">
    <property type="entry name" value="MFS"/>
</dbReference>
<evidence type="ECO:0000256" key="6">
    <source>
        <dbReference type="SAM" id="MobiDB-lite"/>
    </source>
</evidence>
<evidence type="ECO:0000259" key="8">
    <source>
        <dbReference type="PROSITE" id="PS50850"/>
    </source>
</evidence>
<dbReference type="AlphaFoldDB" id="A0A164RJP3"/>
<dbReference type="InterPro" id="IPR020846">
    <property type="entry name" value="MFS_dom"/>
</dbReference>
<protein>
    <submittedName>
        <fullName evidence="9">MFS general substrate transporter</fullName>
    </submittedName>
</protein>
<dbReference type="GO" id="GO:0016020">
    <property type="term" value="C:membrane"/>
    <property type="evidence" value="ECO:0007669"/>
    <property type="project" value="UniProtKB-SubCell"/>
</dbReference>
<proteinExistence type="predicted"/>
<keyword evidence="5 7" id="KW-0472">Membrane</keyword>
<feature type="transmembrane region" description="Helical" evidence="7">
    <location>
        <begin position="377"/>
        <end position="397"/>
    </location>
</feature>
<dbReference type="SUPFAM" id="SSF103473">
    <property type="entry name" value="MFS general substrate transporter"/>
    <property type="match status" value="1"/>
</dbReference>
<dbReference type="FunFam" id="1.20.1250.20:FF:000034">
    <property type="entry name" value="MFS general substrate transporter"/>
    <property type="match status" value="1"/>
</dbReference>
<dbReference type="STRING" id="1314777.A0A164RJP3"/>
<feature type="transmembrane region" description="Helical" evidence="7">
    <location>
        <begin position="149"/>
        <end position="171"/>
    </location>
</feature>
<feature type="transmembrane region" description="Helical" evidence="7">
    <location>
        <begin position="94"/>
        <end position="112"/>
    </location>
</feature>
<sequence>MTTPTSKPMSHSPSSIPSLAQTEKEKEYEGEGEGIDSPPELSEKEIKALYRKIDFRIMPILALLYLCCQIDRGNIANAAIEGLTTSLHLGGNRFNIALTLFFIPYCLLEVPSNLVVKYFRPSRWIPFLAVLWGIVMTLMGLVKTYHQLVAVRACLGIAEAGLFPGVIYYLTFWYPRHELSFRIGLFFAAASMSGAFSGLLAYGISFMDGIQGLRAWQWIFILEGIATIAAGLLASLVLYDFPSTATYLTDSERAYIVWRQKYAYSEQGEDEQFSWIYVRDAVCDWQVWTHVLLYMSIVGPLYGIVFFTPFGFNTPDTQLMTVPLYVCASTFSTISVQPWQLMVSIAIQRSPFILFSFTLNVIGFSILLSSVGWGVKYFALFLVLAGVYSGFPVMLSWASNNFAGHYKRCVAMAIHIGIGNFSGAIFSNVYRSKDAPRYIFGHAMGMGFTWLGIFIVLLNVFLYRRINARRDKILAGNSGGEDGNGNGKIDVKVKVEAEEVRRMGDKAVTFRYNL</sequence>
<feature type="compositionally biased region" description="Polar residues" evidence="6">
    <location>
        <begin position="1"/>
        <end position="21"/>
    </location>
</feature>